<keyword evidence="10" id="KW-1185">Reference proteome</keyword>
<comment type="subcellular location">
    <subcellularLocation>
        <location evidence="1 5 6">Nucleus</location>
    </subcellularLocation>
</comment>
<accession>A0A7R9QCQ2</accession>
<dbReference type="EMBL" id="OC915511">
    <property type="protein sequence ID" value="CAD7640773.1"/>
    <property type="molecule type" value="Genomic_DNA"/>
</dbReference>
<keyword evidence="4 5" id="KW-0539">Nucleus</keyword>
<dbReference type="GO" id="GO:0000978">
    <property type="term" value="F:RNA polymerase II cis-regulatory region sequence-specific DNA binding"/>
    <property type="evidence" value="ECO:0007669"/>
    <property type="project" value="TreeGrafter"/>
</dbReference>
<dbReference type="Proteomes" id="UP000728032">
    <property type="component" value="Unassembled WGS sequence"/>
</dbReference>
<feature type="domain" description="Homeobox" evidence="8">
    <location>
        <begin position="211"/>
        <end position="271"/>
    </location>
</feature>
<dbReference type="PROSITE" id="PS50071">
    <property type="entry name" value="HOMEOBOX_2"/>
    <property type="match status" value="1"/>
</dbReference>
<dbReference type="GO" id="GO:0030154">
    <property type="term" value="P:cell differentiation"/>
    <property type="evidence" value="ECO:0007669"/>
    <property type="project" value="TreeGrafter"/>
</dbReference>
<dbReference type="PRINTS" id="PR00024">
    <property type="entry name" value="HOMEOBOX"/>
</dbReference>
<sequence>MLEFGGPSAPAPPNNASSMLSMINMNNVMHEAANRQNPFHLLGSSTGPLSALHSMADLKVNTGVSPSSISSMPVNSHYRGSPPAVKQSIPTTTSSSSPSAISSSSTSSAASGTSHYIHDILSRPSAVPFSTTQTQLNTALAGALPRFSLSAAAVAAQGMYFNPTNGLSHKLATIGDLSGRHLYWPSMVQNQALWRERLAGAVSQQCLDKDGKKKHTRPTFSGHQIYVLEKTFEQTKYLAGPERAKLAYALGMSESQVKVWFQNRRTKWRKRHAAEMATAKKKHQNNLDLSGQEDMSSDEEAEEMSDKRLKKEHPFLTHAMTLPPS</sequence>
<dbReference type="SMART" id="SM00389">
    <property type="entry name" value="HOX"/>
    <property type="match status" value="1"/>
</dbReference>
<evidence type="ECO:0000259" key="8">
    <source>
        <dbReference type="PROSITE" id="PS50071"/>
    </source>
</evidence>
<evidence type="ECO:0000256" key="4">
    <source>
        <dbReference type="ARBA" id="ARBA00023242"/>
    </source>
</evidence>
<feature type="region of interest" description="Disordered" evidence="7">
    <location>
        <begin position="65"/>
        <end position="109"/>
    </location>
</feature>
<dbReference type="InterPro" id="IPR050394">
    <property type="entry name" value="Homeobox_NK-like"/>
</dbReference>
<dbReference type="AlphaFoldDB" id="A0A7R9QCQ2"/>
<name>A0A7R9QCQ2_9ACAR</name>
<dbReference type="InterPro" id="IPR000047">
    <property type="entry name" value="HTH_motif"/>
</dbReference>
<evidence type="ECO:0000256" key="2">
    <source>
        <dbReference type="ARBA" id="ARBA00023125"/>
    </source>
</evidence>
<dbReference type="PROSITE" id="PS00027">
    <property type="entry name" value="HOMEOBOX_1"/>
    <property type="match status" value="1"/>
</dbReference>
<dbReference type="GO" id="GO:0005634">
    <property type="term" value="C:nucleus"/>
    <property type="evidence" value="ECO:0007669"/>
    <property type="project" value="UniProtKB-SubCell"/>
</dbReference>
<organism evidence="9">
    <name type="scientific">Oppiella nova</name>
    <dbReference type="NCBI Taxonomy" id="334625"/>
    <lineage>
        <taxon>Eukaryota</taxon>
        <taxon>Metazoa</taxon>
        <taxon>Ecdysozoa</taxon>
        <taxon>Arthropoda</taxon>
        <taxon>Chelicerata</taxon>
        <taxon>Arachnida</taxon>
        <taxon>Acari</taxon>
        <taxon>Acariformes</taxon>
        <taxon>Sarcoptiformes</taxon>
        <taxon>Oribatida</taxon>
        <taxon>Brachypylina</taxon>
        <taxon>Oppioidea</taxon>
        <taxon>Oppiidae</taxon>
        <taxon>Oppiella</taxon>
    </lineage>
</organism>
<dbReference type="Pfam" id="PF00046">
    <property type="entry name" value="Homeodomain"/>
    <property type="match status" value="1"/>
</dbReference>
<protein>
    <recommendedName>
        <fullName evidence="8">Homeobox domain-containing protein</fullName>
    </recommendedName>
</protein>
<proteinExistence type="predicted"/>
<dbReference type="CDD" id="cd00086">
    <property type="entry name" value="homeodomain"/>
    <property type="match status" value="1"/>
</dbReference>
<dbReference type="GO" id="GO:0000981">
    <property type="term" value="F:DNA-binding transcription factor activity, RNA polymerase II-specific"/>
    <property type="evidence" value="ECO:0007669"/>
    <property type="project" value="InterPro"/>
</dbReference>
<evidence type="ECO:0000256" key="1">
    <source>
        <dbReference type="ARBA" id="ARBA00004123"/>
    </source>
</evidence>
<dbReference type="EMBL" id="CAJPVJ010000686">
    <property type="protein sequence ID" value="CAG2163154.1"/>
    <property type="molecule type" value="Genomic_DNA"/>
</dbReference>
<evidence type="ECO:0000256" key="5">
    <source>
        <dbReference type="PROSITE-ProRule" id="PRU00108"/>
    </source>
</evidence>
<dbReference type="PRINTS" id="PR00031">
    <property type="entry name" value="HTHREPRESSR"/>
</dbReference>
<evidence type="ECO:0000256" key="3">
    <source>
        <dbReference type="ARBA" id="ARBA00023155"/>
    </source>
</evidence>
<feature type="compositionally biased region" description="Low complexity" evidence="7">
    <location>
        <begin position="65"/>
        <end position="76"/>
    </location>
</feature>
<dbReference type="Gene3D" id="1.10.10.60">
    <property type="entry name" value="Homeodomain-like"/>
    <property type="match status" value="1"/>
</dbReference>
<evidence type="ECO:0000313" key="10">
    <source>
        <dbReference type="Proteomes" id="UP000728032"/>
    </source>
</evidence>
<evidence type="ECO:0000313" key="9">
    <source>
        <dbReference type="EMBL" id="CAD7640773.1"/>
    </source>
</evidence>
<dbReference type="PANTHER" id="PTHR24340:SF35">
    <property type="entry name" value="HGTX, ISOFORM C"/>
    <property type="match status" value="1"/>
</dbReference>
<dbReference type="InterPro" id="IPR020479">
    <property type="entry name" value="HD_metazoa"/>
</dbReference>
<evidence type="ECO:0000256" key="7">
    <source>
        <dbReference type="SAM" id="MobiDB-lite"/>
    </source>
</evidence>
<dbReference type="InterPro" id="IPR017970">
    <property type="entry name" value="Homeobox_CS"/>
</dbReference>
<feature type="DNA-binding region" description="Homeobox" evidence="5">
    <location>
        <begin position="213"/>
        <end position="272"/>
    </location>
</feature>
<dbReference type="SUPFAM" id="SSF46689">
    <property type="entry name" value="Homeodomain-like"/>
    <property type="match status" value="1"/>
</dbReference>
<dbReference type="OrthoDB" id="6159439at2759"/>
<feature type="compositionally biased region" description="Basic and acidic residues" evidence="7">
    <location>
        <begin position="304"/>
        <end position="315"/>
    </location>
</feature>
<feature type="region of interest" description="Disordered" evidence="7">
    <location>
        <begin position="277"/>
        <end position="325"/>
    </location>
</feature>
<feature type="compositionally biased region" description="Low complexity" evidence="7">
    <location>
        <begin position="88"/>
        <end position="109"/>
    </location>
</feature>
<dbReference type="PANTHER" id="PTHR24340">
    <property type="entry name" value="HOMEOBOX PROTEIN NKX"/>
    <property type="match status" value="1"/>
</dbReference>
<gene>
    <name evidence="9" type="ORF">ONB1V03_LOCUS2738</name>
</gene>
<keyword evidence="2 5" id="KW-0238">DNA-binding</keyword>
<dbReference type="InterPro" id="IPR009057">
    <property type="entry name" value="Homeodomain-like_sf"/>
</dbReference>
<dbReference type="InterPro" id="IPR001356">
    <property type="entry name" value="HD"/>
</dbReference>
<evidence type="ECO:0000256" key="6">
    <source>
        <dbReference type="RuleBase" id="RU000682"/>
    </source>
</evidence>
<reference evidence="9" key="1">
    <citation type="submission" date="2020-11" db="EMBL/GenBank/DDBJ databases">
        <authorList>
            <person name="Tran Van P."/>
        </authorList>
    </citation>
    <scope>NUCLEOTIDE SEQUENCE</scope>
</reference>
<keyword evidence="3 5" id="KW-0371">Homeobox</keyword>
<dbReference type="FunFam" id="1.10.10.60:FF:000067">
    <property type="entry name" value="NK6 homeobox 1"/>
    <property type="match status" value="1"/>
</dbReference>